<name>A0A0L9VTK0_PHAAN</name>
<gene>
    <name evidence="1" type="ORF">LR48_Vigan11g111300</name>
</gene>
<dbReference type="EMBL" id="CM003381">
    <property type="protein sequence ID" value="KOM58079.1"/>
    <property type="molecule type" value="Genomic_DNA"/>
</dbReference>
<dbReference type="Gramene" id="KOM58079">
    <property type="protein sequence ID" value="KOM58079"/>
    <property type="gene ID" value="LR48_Vigan11g111300"/>
</dbReference>
<dbReference type="STRING" id="3914.A0A0L9VTK0"/>
<proteinExistence type="predicted"/>
<accession>A0A0L9VTK0</accession>
<dbReference type="Proteomes" id="UP000053144">
    <property type="component" value="Chromosome 11"/>
</dbReference>
<organism evidence="1 2">
    <name type="scientific">Phaseolus angularis</name>
    <name type="common">Azuki bean</name>
    <name type="synonym">Vigna angularis</name>
    <dbReference type="NCBI Taxonomy" id="3914"/>
    <lineage>
        <taxon>Eukaryota</taxon>
        <taxon>Viridiplantae</taxon>
        <taxon>Streptophyta</taxon>
        <taxon>Embryophyta</taxon>
        <taxon>Tracheophyta</taxon>
        <taxon>Spermatophyta</taxon>
        <taxon>Magnoliopsida</taxon>
        <taxon>eudicotyledons</taxon>
        <taxon>Gunneridae</taxon>
        <taxon>Pentapetalae</taxon>
        <taxon>rosids</taxon>
        <taxon>fabids</taxon>
        <taxon>Fabales</taxon>
        <taxon>Fabaceae</taxon>
        <taxon>Papilionoideae</taxon>
        <taxon>50 kb inversion clade</taxon>
        <taxon>NPAAA clade</taxon>
        <taxon>indigoferoid/millettioid clade</taxon>
        <taxon>Phaseoleae</taxon>
        <taxon>Vigna</taxon>
    </lineage>
</organism>
<evidence type="ECO:0000313" key="2">
    <source>
        <dbReference type="Proteomes" id="UP000053144"/>
    </source>
</evidence>
<protein>
    <submittedName>
        <fullName evidence="1">Uncharacterized protein</fullName>
    </submittedName>
</protein>
<sequence length="102" mass="11451">MANDDVDFSKLFNGDDDDDDMFYIDMNTVQKVLDEDDDCDFLEKIPDDSSSKDVSPVNLELMTHFRYKMGLKCSVGVSDSVANSWLDIEPENEGPQPQACSS</sequence>
<reference evidence="2" key="1">
    <citation type="journal article" date="2015" name="Proc. Natl. Acad. Sci. U.S.A.">
        <title>Genome sequencing of adzuki bean (Vigna angularis) provides insight into high starch and low fat accumulation and domestication.</title>
        <authorList>
            <person name="Yang K."/>
            <person name="Tian Z."/>
            <person name="Chen C."/>
            <person name="Luo L."/>
            <person name="Zhao B."/>
            <person name="Wang Z."/>
            <person name="Yu L."/>
            <person name="Li Y."/>
            <person name="Sun Y."/>
            <person name="Li W."/>
            <person name="Chen Y."/>
            <person name="Li Y."/>
            <person name="Zhang Y."/>
            <person name="Ai D."/>
            <person name="Zhao J."/>
            <person name="Shang C."/>
            <person name="Ma Y."/>
            <person name="Wu B."/>
            <person name="Wang M."/>
            <person name="Gao L."/>
            <person name="Sun D."/>
            <person name="Zhang P."/>
            <person name="Guo F."/>
            <person name="Wang W."/>
            <person name="Li Y."/>
            <person name="Wang J."/>
            <person name="Varshney R.K."/>
            <person name="Wang J."/>
            <person name="Ling H.Q."/>
            <person name="Wan P."/>
        </authorList>
    </citation>
    <scope>NUCLEOTIDE SEQUENCE</scope>
    <source>
        <strain evidence="2">cv. Jingnong 6</strain>
    </source>
</reference>
<evidence type="ECO:0000313" key="1">
    <source>
        <dbReference type="EMBL" id="KOM58079.1"/>
    </source>
</evidence>
<dbReference type="AlphaFoldDB" id="A0A0L9VTK0"/>